<name>A0A821UX47_9NEOP</name>
<feature type="region of interest" description="Disordered" evidence="1">
    <location>
        <begin position="53"/>
        <end position="78"/>
    </location>
</feature>
<proteinExistence type="predicted"/>
<comment type="caution">
    <text evidence="2">The sequence shown here is derived from an EMBL/GenBank/DDBJ whole genome shotgun (WGS) entry which is preliminary data.</text>
</comment>
<reference evidence="2" key="1">
    <citation type="submission" date="2021-02" db="EMBL/GenBank/DDBJ databases">
        <authorList>
            <person name="Steward A R."/>
        </authorList>
    </citation>
    <scope>NUCLEOTIDE SEQUENCE</scope>
</reference>
<evidence type="ECO:0000313" key="2">
    <source>
        <dbReference type="EMBL" id="CAF4896323.1"/>
    </source>
</evidence>
<dbReference type="AlphaFoldDB" id="A0A821UX47"/>
<dbReference type="InterPro" id="IPR052709">
    <property type="entry name" value="Transposase-MT_Hybrid"/>
</dbReference>
<dbReference type="OrthoDB" id="10017160at2759"/>
<dbReference type="Proteomes" id="UP000663880">
    <property type="component" value="Unassembled WGS sequence"/>
</dbReference>
<dbReference type="EMBL" id="CAJOBZ010000034">
    <property type="protein sequence ID" value="CAF4896323.1"/>
    <property type="molecule type" value="Genomic_DNA"/>
</dbReference>
<sequence>MEKIEHRAVKKFLTKQGKTPQTILQEMLAVYGDSGPGKIMIYKWHTLFKQGRDSIEDDPRPGQPIETTPEIVEHFDRP</sequence>
<evidence type="ECO:0008006" key="4">
    <source>
        <dbReference type="Google" id="ProtNLM"/>
    </source>
</evidence>
<evidence type="ECO:0000313" key="3">
    <source>
        <dbReference type="Proteomes" id="UP000663880"/>
    </source>
</evidence>
<accession>A0A821UX47</accession>
<dbReference type="PANTHER" id="PTHR46060:SF1">
    <property type="entry name" value="MARINER MOS1 TRANSPOSASE-LIKE PROTEIN"/>
    <property type="match status" value="1"/>
</dbReference>
<keyword evidence="3" id="KW-1185">Reference proteome</keyword>
<protein>
    <recommendedName>
        <fullName evidence="4">Mos1 transposase HTH domain-containing protein</fullName>
    </recommendedName>
</protein>
<organism evidence="2 3">
    <name type="scientific">Pieris macdunnoughi</name>
    <dbReference type="NCBI Taxonomy" id="345717"/>
    <lineage>
        <taxon>Eukaryota</taxon>
        <taxon>Metazoa</taxon>
        <taxon>Ecdysozoa</taxon>
        <taxon>Arthropoda</taxon>
        <taxon>Hexapoda</taxon>
        <taxon>Insecta</taxon>
        <taxon>Pterygota</taxon>
        <taxon>Neoptera</taxon>
        <taxon>Endopterygota</taxon>
        <taxon>Lepidoptera</taxon>
        <taxon>Glossata</taxon>
        <taxon>Ditrysia</taxon>
        <taxon>Papilionoidea</taxon>
        <taxon>Pieridae</taxon>
        <taxon>Pierinae</taxon>
        <taxon>Pieris</taxon>
    </lineage>
</organism>
<dbReference type="PANTHER" id="PTHR46060">
    <property type="entry name" value="MARINER MOS1 TRANSPOSASE-LIKE PROTEIN"/>
    <property type="match status" value="1"/>
</dbReference>
<evidence type="ECO:0000256" key="1">
    <source>
        <dbReference type="SAM" id="MobiDB-lite"/>
    </source>
</evidence>
<gene>
    <name evidence="2" type="ORF">PMACD_LOCUS10904</name>
</gene>